<name>A0A0K8R999_IXORI</name>
<accession>A0A0K8R999</accession>
<sequence length="176" mass="19246">MTTGVLTVDPVTFQSCAGAVCLRRNIPRASNLERRRTELGGWRSSGLVDRVPRESAALRWMCGRPEQVAPRAAMSQSQEPPPVPPRSKVVRVHVDNAFFAQPYRLLLVDVGLDAGLAVGDKASVPHGERSQGKENSNAHERREGDVVPPGKISGVLGWGRWHCDVHCFCCHGYVEG</sequence>
<evidence type="ECO:0000256" key="1">
    <source>
        <dbReference type="SAM" id="MobiDB-lite"/>
    </source>
</evidence>
<dbReference type="AlphaFoldDB" id="A0A0K8R999"/>
<reference evidence="2" key="1">
    <citation type="submission" date="2012-12" db="EMBL/GenBank/DDBJ databases">
        <title>Identification and characterization of a phenylalanine ammonia-lyase gene family in Isatis indigotica Fort.</title>
        <authorList>
            <person name="Liu Q."/>
            <person name="Chen J."/>
            <person name="Zhou X."/>
            <person name="Di P."/>
            <person name="Xiao Y."/>
            <person name="Xuan H."/>
            <person name="Zhang L."/>
            <person name="Chen W."/>
        </authorList>
    </citation>
    <scope>NUCLEOTIDE SEQUENCE</scope>
    <source>
        <tissue evidence="2">Salivary gland</tissue>
    </source>
</reference>
<protein>
    <submittedName>
        <fullName evidence="2">Uncharacterized protein</fullName>
    </submittedName>
</protein>
<proteinExistence type="evidence at transcript level"/>
<feature type="region of interest" description="Disordered" evidence="1">
    <location>
        <begin position="120"/>
        <end position="149"/>
    </location>
</feature>
<evidence type="ECO:0000313" key="2">
    <source>
        <dbReference type="EMBL" id="JAA67710.1"/>
    </source>
</evidence>
<dbReference type="EMBL" id="GADI01006098">
    <property type="protein sequence ID" value="JAA67710.1"/>
    <property type="molecule type" value="mRNA"/>
</dbReference>
<organism evidence="2">
    <name type="scientific">Ixodes ricinus</name>
    <name type="common">Common tick</name>
    <name type="synonym">Acarus ricinus</name>
    <dbReference type="NCBI Taxonomy" id="34613"/>
    <lineage>
        <taxon>Eukaryota</taxon>
        <taxon>Metazoa</taxon>
        <taxon>Ecdysozoa</taxon>
        <taxon>Arthropoda</taxon>
        <taxon>Chelicerata</taxon>
        <taxon>Arachnida</taxon>
        <taxon>Acari</taxon>
        <taxon>Parasitiformes</taxon>
        <taxon>Ixodida</taxon>
        <taxon>Ixodoidea</taxon>
        <taxon>Ixodidae</taxon>
        <taxon>Ixodinae</taxon>
        <taxon>Ixodes</taxon>
    </lineage>
</organism>
<feature type="compositionally biased region" description="Basic and acidic residues" evidence="1">
    <location>
        <begin position="126"/>
        <end position="145"/>
    </location>
</feature>